<dbReference type="AlphaFoldDB" id="A0A0K1PVC4"/>
<dbReference type="KEGG" id="llu:AKJ09_04144"/>
<feature type="region of interest" description="Disordered" evidence="1">
    <location>
        <begin position="34"/>
        <end position="62"/>
    </location>
</feature>
<gene>
    <name evidence="2" type="ORF">AKJ09_04144</name>
</gene>
<dbReference type="EMBL" id="CP012333">
    <property type="protein sequence ID" value="AKU97480.1"/>
    <property type="molecule type" value="Genomic_DNA"/>
</dbReference>
<reference evidence="2 3" key="1">
    <citation type="submission" date="2015-08" db="EMBL/GenBank/DDBJ databases">
        <authorList>
            <person name="Babu N.S."/>
            <person name="Beckwith C.J."/>
            <person name="Beseler K.G."/>
            <person name="Brison A."/>
            <person name="Carone J.V."/>
            <person name="Caskin T.P."/>
            <person name="Diamond M."/>
            <person name="Durham M.E."/>
            <person name="Foxe J.M."/>
            <person name="Go M."/>
            <person name="Henderson B.A."/>
            <person name="Jones I.B."/>
            <person name="McGettigan J.A."/>
            <person name="Micheletti S.J."/>
            <person name="Nasrallah M.E."/>
            <person name="Ortiz D."/>
            <person name="Piller C.R."/>
            <person name="Privatt S.R."/>
            <person name="Schneider S.L."/>
            <person name="Sharp S."/>
            <person name="Smith T.C."/>
            <person name="Stanton J.D."/>
            <person name="Ullery H.E."/>
            <person name="Wilson R.J."/>
            <person name="Serrano M.G."/>
            <person name="Buck G."/>
            <person name="Lee V."/>
            <person name="Wang Y."/>
            <person name="Carvalho R."/>
            <person name="Voegtly L."/>
            <person name="Shi R."/>
            <person name="Duckworth R."/>
            <person name="Johnson A."/>
            <person name="Loviza R."/>
            <person name="Walstead R."/>
            <person name="Shah Z."/>
            <person name="Kiflezghi M."/>
            <person name="Wade K."/>
            <person name="Ball S.L."/>
            <person name="Bradley K.W."/>
            <person name="Asai D.J."/>
            <person name="Bowman C.A."/>
            <person name="Russell D.A."/>
            <person name="Pope W.H."/>
            <person name="Jacobs-Sera D."/>
            <person name="Hendrix R.W."/>
            <person name="Hatfull G.F."/>
        </authorList>
    </citation>
    <scope>NUCLEOTIDE SEQUENCE [LARGE SCALE GENOMIC DNA]</scope>
    <source>
        <strain evidence="2 3">DSM 27648</strain>
    </source>
</reference>
<evidence type="ECO:0000256" key="1">
    <source>
        <dbReference type="SAM" id="MobiDB-lite"/>
    </source>
</evidence>
<accession>A0A0K1PVC4</accession>
<keyword evidence="3" id="KW-1185">Reference proteome</keyword>
<evidence type="ECO:0000313" key="3">
    <source>
        <dbReference type="Proteomes" id="UP000064967"/>
    </source>
</evidence>
<dbReference type="Proteomes" id="UP000064967">
    <property type="component" value="Chromosome"/>
</dbReference>
<dbReference type="PATRIC" id="fig|1391654.3.peg.4201"/>
<proteinExistence type="predicted"/>
<dbReference type="SUPFAM" id="SSF63825">
    <property type="entry name" value="YWTD domain"/>
    <property type="match status" value="1"/>
</dbReference>
<sequence length="358" mass="37686">MAFMTVAVACVQCALIAGFESSYTVDGLSDADTASDAGVRDGDVVSDSESSTDGSRPPTPTFGDASILASGEKSPFGGIAVDQDSVYWTLAAADAGVRAIRKDGDGGVHDLVTGLTGIPQEMVSIPNDTVYWRVTERFCVSFLCGPGASGSFGPCESRPRRLRTDGRRTYVLARDEVNYNYPIYVVPKGCAASMSASKRIDIDAGPAYVDIVPDPSGTRIYAVADGAIDCISVADATRVHVVDADWLDFAADDTHLYWLTPSELHRCTLGSATACAPCTDNEVVSTTQASSRPSLVLQGNQLYWVTDDGVWMVDKDAPANTSATALATGQAFPTALAVDATGVYWVNGGDGTVVHRPR</sequence>
<organism evidence="2 3">
    <name type="scientific">Labilithrix luteola</name>
    <dbReference type="NCBI Taxonomy" id="1391654"/>
    <lineage>
        <taxon>Bacteria</taxon>
        <taxon>Pseudomonadati</taxon>
        <taxon>Myxococcota</taxon>
        <taxon>Polyangia</taxon>
        <taxon>Polyangiales</taxon>
        <taxon>Labilitrichaceae</taxon>
        <taxon>Labilithrix</taxon>
    </lineage>
</organism>
<name>A0A0K1PVC4_9BACT</name>
<dbReference type="STRING" id="1391654.AKJ09_04144"/>
<evidence type="ECO:0000313" key="2">
    <source>
        <dbReference type="EMBL" id="AKU97480.1"/>
    </source>
</evidence>
<protein>
    <submittedName>
        <fullName evidence="2">Uncharacterized protein</fullName>
    </submittedName>
</protein>